<evidence type="ECO:0000256" key="1">
    <source>
        <dbReference type="ARBA" id="ARBA00002591"/>
    </source>
</evidence>
<dbReference type="PANTHER" id="PTHR30381:SF0">
    <property type="entry name" value="FLAGELLAR P-RING PROTEIN"/>
    <property type="match status" value="1"/>
</dbReference>
<comment type="subunit">
    <text evidence="6">The basal body constitutes a major portion of the flagellar organelle and consists of four rings (L,P,S, and M) mounted on a central rod.</text>
</comment>
<protein>
    <recommendedName>
        <fullName evidence="6">Flagellar P-ring protein</fullName>
    </recommendedName>
    <alternativeName>
        <fullName evidence="6">Basal body P-ring protein</fullName>
    </alternativeName>
</protein>
<keyword evidence="7" id="KW-0969">Cilium</keyword>
<comment type="function">
    <text evidence="1 6">Assembles around the rod to form the L-ring and probably protects the motor/basal body from shearing forces during rotation.</text>
</comment>
<sequence length="385" mass="40472">MEHTAMRIPRLLPRVPRPALWVYLGLWMLLLLWGSLAGAAERLGEMADFLGVRNNSLIGYGLVVGLDGSGDQTMQAPFTGQSLTNMLQKLGVSVPPGSNMQLRNIAAVAVTAKLPPFARQGQPIDLVVSSIGNARSLRGGTLLMTPLKGADGQVYAIGQGNIHVGGAGAEAGGSSAVVNQLSGGRIPGGGTVERGVPLDIVRADGTLDLQLKHADFNNAQLAATRINQEFGQRVASAMDGSTIRLQAPPNPDALVGFMARVESIEIEPQAQDSRVVINSRTGSVVMNSRVSLRPAAVAHGNLSIYIDTNYGVSQPAPFSEGQTAIVPDSDIYIEQEEGALHFMEGADLSEVVRALNAMGATPQDLMSILESLKAAGSLRADLEII</sequence>
<dbReference type="GO" id="GO:0009428">
    <property type="term" value="C:bacterial-type flagellum basal body, distal rod, P ring"/>
    <property type="evidence" value="ECO:0007669"/>
    <property type="project" value="InterPro"/>
</dbReference>
<reference evidence="7 8" key="1">
    <citation type="submission" date="2019-04" db="EMBL/GenBank/DDBJ databases">
        <title>Taxonomy of novel Haliea sp. from mangrove soil of West Coast of India.</title>
        <authorList>
            <person name="Verma A."/>
            <person name="Kumar P."/>
            <person name="Krishnamurthi S."/>
        </authorList>
    </citation>
    <scope>NUCLEOTIDE SEQUENCE [LARGE SCALE GENOMIC DNA]</scope>
    <source>
        <strain evidence="7 8">SAOS-164</strain>
    </source>
</reference>
<evidence type="ECO:0000313" key="7">
    <source>
        <dbReference type="EMBL" id="TGD73139.1"/>
    </source>
</evidence>
<dbReference type="AlphaFoldDB" id="A0A4Z0M0U2"/>
<proteinExistence type="inferred from homology"/>
<dbReference type="HAMAP" id="MF_00416">
    <property type="entry name" value="FlgI"/>
    <property type="match status" value="1"/>
</dbReference>
<dbReference type="GO" id="GO:0071973">
    <property type="term" value="P:bacterial-type flagellum-dependent cell motility"/>
    <property type="evidence" value="ECO:0007669"/>
    <property type="project" value="InterPro"/>
</dbReference>
<comment type="caution">
    <text evidence="7">The sequence shown here is derived from an EMBL/GenBank/DDBJ whole genome shotgun (WGS) entry which is preliminary data.</text>
</comment>
<evidence type="ECO:0000256" key="4">
    <source>
        <dbReference type="ARBA" id="ARBA00022729"/>
    </source>
</evidence>
<gene>
    <name evidence="6" type="primary">flgI</name>
    <name evidence="7" type="ORF">E4634_12740</name>
</gene>
<dbReference type="InterPro" id="IPR001782">
    <property type="entry name" value="Flag_FlgI"/>
</dbReference>
<keyword evidence="7" id="KW-0966">Cell projection</keyword>
<comment type="subcellular location">
    <subcellularLocation>
        <location evidence="2 6">Bacterial flagellum basal body</location>
    </subcellularLocation>
</comment>
<keyword evidence="5 6" id="KW-0975">Bacterial flagellum</keyword>
<dbReference type="PRINTS" id="PR01010">
    <property type="entry name" value="FLGPRINGFLGI"/>
</dbReference>
<keyword evidence="8" id="KW-1185">Reference proteome</keyword>
<evidence type="ECO:0000256" key="2">
    <source>
        <dbReference type="ARBA" id="ARBA00004117"/>
    </source>
</evidence>
<dbReference type="NCBIfam" id="NF003676">
    <property type="entry name" value="PRK05303.1"/>
    <property type="match status" value="1"/>
</dbReference>
<evidence type="ECO:0000256" key="5">
    <source>
        <dbReference type="ARBA" id="ARBA00023143"/>
    </source>
</evidence>
<dbReference type="GO" id="GO:0030288">
    <property type="term" value="C:outer membrane-bounded periplasmic space"/>
    <property type="evidence" value="ECO:0007669"/>
    <property type="project" value="InterPro"/>
</dbReference>
<keyword evidence="4" id="KW-0732">Signal</keyword>
<evidence type="ECO:0000313" key="8">
    <source>
        <dbReference type="Proteomes" id="UP000298050"/>
    </source>
</evidence>
<evidence type="ECO:0000256" key="6">
    <source>
        <dbReference type="HAMAP-Rule" id="MF_00416"/>
    </source>
</evidence>
<organism evidence="7 8">
    <name type="scientific">Mangrovimicrobium sediminis</name>
    <dbReference type="NCBI Taxonomy" id="2562682"/>
    <lineage>
        <taxon>Bacteria</taxon>
        <taxon>Pseudomonadati</taxon>
        <taxon>Pseudomonadota</taxon>
        <taxon>Gammaproteobacteria</taxon>
        <taxon>Cellvibrionales</taxon>
        <taxon>Halieaceae</taxon>
        <taxon>Mangrovimicrobium</taxon>
    </lineage>
</organism>
<evidence type="ECO:0000256" key="3">
    <source>
        <dbReference type="ARBA" id="ARBA00008994"/>
    </source>
</evidence>
<dbReference type="OrthoDB" id="9786431at2"/>
<dbReference type="Pfam" id="PF02119">
    <property type="entry name" value="FlgI"/>
    <property type="match status" value="1"/>
</dbReference>
<comment type="similarity">
    <text evidence="3 6">Belongs to the FlgI family.</text>
</comment>
<dbReference type="Proteomes" id="UP000298050">
    <property type="component" value="Unassembled WGS sequence"/>
</dbReference>
<dbReference type="PANTHER" id="PTHR30381">
    <property type="entry name" value="FLAGELLAR P-RING PERIPLASMIC PROTEIN FLGI"/>
    <property type="match status" value="1"/>
</dbReference>
<accession>A0A4Z0M0U2</accession>
<dbReference type="GO" id="GO:0005198">
    <property type="term" value="F:structural molecule activity"/>
    <property type="evidence" value="ECO:0007669"/>
    <property type="project" value="InterPro"/>
</dbReference>
<name>A0A4Z0M0U2_9GAMM</name>
<keyword evidence="7" id="KW-0282">Flagellum</keyword>
<dbReference type="EMBL" id="SRLE01000008">
    <property type="protein sequence ID" value="TGD73139.1"/>
    <property type="molecule type" value="Genomic_DNA"/>
</dbReference>